<dbReference type="Proteomes" id="UP000076727">
    <property type="component" value="Unassembled WGS sequence"/>
</dbReference>
<dbReference type="Gene3D" id="3.40.50.720">
    <property type="entry name" value="NAD(P)-binding Rossmann-like Domain"/>
    <property type="match status" value="1"/>
</dbReference>
<dbReference type="EMBL" id="KV429056">
    <property type="protein sequence ID" value="KZT69673.1"/>
    <property type="molecule type" value="Genomic_DNA"/>
</dbReference>
<keyword evidence="5" id="KW-1185">Reference proteome</keyword>
<dbReference type="InterPro" id="IPR005097">
    <property type="entry name" value="Sacchrp_dh_NADP-bd"/>
</dbReference>
<dbReference type="PANTHER" id="PTHR12286">
    <property type="entry name" value="SACCHAROPINE DEHYDROGENASE-LIKE OXIDOREDUCTASE"/>
    <property type="match status" value="1"/>
</dbReference>
<reference evidence="4 5" key="1">
    <citation type="journal article" date="2016" name="Mol. Biol. Evol.">
        <title>Comparative Genomics of Early-Diverging Mushroom-Forming Fungi Provides Insights into the Origins of Lignocellulose Decay Capabilities.</title>
        <authorList>
            <person name="Nagy L.G."/>
            <person name="Riley R."/>
            <person name="Tritt A."/>
            <person name="Adam C."/>
            <person name="Daum C."/>
            <person name="Floudas D."/>
            <person name="Sun H."/>
            <person name="Yadav J.S."/>
            <person name="Pangilinan J."/>
            <person name="Larsson K.H."/>
            <person name="Matsuura K."/>
            <person name="Barry K."/>
            <person name="Labutti K."/>
            <person name="Kuo R."/>
            <person name="Ohm R.A."/>
            <person name="Bhattacharya S.S."/>
            <person name="Shirouzu T."/>
            <person name="Yoshinaga Y."/>
            <person name="Martin F.M."/>
            <person name="Grigoriev I.V."/>
            <person name="Hibbett D.S."/>
        </authorList>
    </citation>
    <scope>NUCLEOTIDE SEQUENCE [LARGE SCALE GENOMIC DNA]</scope>
    <source>
        <strain evidence="4 5">L-15889</strain>
    </source>
</reference>
<protein>
    <recommendedName>
        <fullName evidence="3">Saccharopine dehydrogenase NADP binding domain-containing protein</fullName>
    </recommendedName>
</protein>
<evidence type="ECO:0000256" key="2">
    <source>
        <dbReference type="SAM" id="Phobius"/>
    </source>
</evidence>
<evidence type="ECO:0000256" key="1">
    <source>
        <dbReference type="ARBA" id="ARBA00038048"/>
    </source>
</evidence>
<keyword evidence="2" id="KW-1133">Transmembrane helix</keyword>
<keyword evidence="2" id="KW-0472">Membrane</keyword>
<evidence type="ECO:0000259" key="3">
    <source>
        <dbReference type="Pfam" id="PF03435"/>
    </source>
</evidence>
<accession>A0A165QMG7</accession>
<dbReference type="GO" id="GO:0005886">
    <property type="term" value="C:plasma membrane"/>
    <property type="evidence" value="ECO:0007669"/>
    <property type="project" value="TreeGrafter"/>
</dbReference>
<proteinExistence type="inferred from homology"/>
<name>A0A165QMG7_9APHY</name>
<feature type="transmembrane region" description="Helical" evidence="2">
    <location>
        <begin position="296"/>
        <end position="319"/>
    </location>
</feature>
<gene>
    <name evidence="4" type="ORF">DAEQUDRAFT_726308</name>
</gene>
<dbReference type="Pfam" id="PF03435">
    <property type="entry name" value="Sacchrp_dh_NADP"/>
    <property type="match status" value="1"/>
</dbReference>
<dbReference type="GO" id="GO:0005811">
    <property type="term" value="C:lipid droplet"/>
    <property type="evidence" value="ECO:0007669"/>
    <property type="project" value="TreeGrafter"/>
</dbReference>
<dbReference type="SUPFAM" id="SSF51735">
    <property type="entry name" value="NAD(P)-binding Rossmann-fold domains"/>
    <property type="match status" value="1"/>
</dbReference>
<dbReference type="GO" id="GO:0009247">
    <property type="term" value="P:glycolipid biosynthetic process"/>
    <property type="evidence" value="ECO:0007669"/>
    <property type="project" value="TreeGrafter"/>
</dbReference>
<dbReference type="GO" id="GO:0005739">
    <property type="term" value="C:mitochondrion"/>
    <property type="evidence" value="ECO:0007669"/>
    <property type="project" value="TreeGrafter"/>
</dbReference>
<dbReference type="PANTHER" id="PTHR12286:SF5">
    <property type="entry name" value="SACCHAROPINE DEHYDROGENASE-LIKE OXIDOREDUCTASE"/>
    <property type="match status" value="1"/>
</dbReference>
<dbReference type="AlphaFoldDB" id="A0A165QMG7"/>
<evidence type="ECO:0000313" key="4">
    <source>
        <dbReference type="EMBL" id="KZT69673.1"/>
    </source>
</evidence>
<dbReference type="InterPro" id="IPR051276">
    <property type="entry name" value="Saccharopine_DH-like_oxidrdct"/>
</dbReference>
<feature type="domain" description="Saccharopine dehydrogenase NADP binding" evidence="3">
    <location>
        <begin position="6"/>
        <end position="134"/>
    </location>
</feature>
<keyword evidence="2" id="KW-0812">Transmembrane</keyword>
<comment type="similarity">
    <text evidence="1">Belongs to the saccharopine dehydrogenase family.</text>
</comment>
<dbReference type="OrthoDB" id="10268090at2759"/>
<sequence>MEVTDIIVLGATGFTGRLITSYLAHHPQRAAFTFSVAGRSETKLKALKKQCALDDAVRLVRLDVTKEDEVEEAVKGARVVLNAVGPFIYWGEAIIKACLKHHRQYVDLSGETPWIRDMVFKYDYVAHKAGVLFVHSCGFDSVPADIIVFLSNKTLKAATGSHASLGDSLTVYRANGGFSGGTLASALAIAEEVPLHKLQESNADYAFAPATGKSGPKDKLWYHVPFSEAPKRYAMNFFMATGNRAIVQRSWALNVAAAARAYKDPVSAEGDDVARSLYGQEFTYDECLEQWHAPGVLGWLSVTAASLVFATSMALLLFAPPVRWLFKRLARPSGQGPSEEHMKIGFFEITNYANSVVAPGVPGPHVKTVMHGRGDPGYELSAKMVAECALSAALEGDKLPRMAKEGGMLTPATAFGDVLVKRLEASGAFTFESDVFTPEQESRKRR</sequence>
<evidence type="ECO:0000313" key="5">
    <source>
        <dbReference type="Proteomes" id="UP000076727"/>
    </source>
</evidence>
<organism evidence="4 5">
    <name type="scientific">Daedalea quercina L-15889</name>
    <dbReference type="NCBI Taxonomy" id="1314783"/>
    <lineage>
        <taxon>Eukaryota</taxon>
        <taxon>Fungi</taxon>
        <taxon>Dikarya</taxon>
        <taxon>Basidiomycota</taxon>
        <taxon>Agaricomycotina</taxon>
        <taxon>Agaricomycetes</taxon>
        <taxon>Polyporales</taxon>
        <taxon>Fomitopsis</taxon>
    </lineage>
</organism>
<dbReference type="InterPro" id="IPR036291">
    <property type="entry name" value="NAD(P)-bd_dom_sf"/>
</dbReference>